<comment type="caution">
    <text evidence="1">The sequence shown here is derived from an EMBL/GenBank/DDBJ whole genome shotgun (WGS) entry which is preliminary data.</text>
</comment>
<evidence type="ECO:0000313" key="1">
    <source>
        <dbReference type="EMBL" id="GAA0435775.1"/>
    </source>
</evidence>
<protein>
    <submittedName>
        <fullName evidence="1">Uncharacterized protein</fullName>
    </submittedName>
</protein>
<dbReference type="RefSeq" id="WP_344032374.1">
    <property type="nucleotide sequence ID" value="NZ_BAAABX010000085.1"/>
</dbReference>
<sequence length="118" mass="13037">MPTFYLEPGVTGFRGRHDPPLPSIDLTACRTAWYTAARAARGRVGEFTEQEYPQNVHIAAVDNQAAALDDMGFVVLSAARLLSPITESDTSALSTEEWCRIKHWRPTTLGAALFNAWD</sequence>
<dbReference type="Proteomes" id="UP001500879">
    <property type="component" value="Unassembled WGS sequence"/>
</dbReference>
<accession>A0ABP3J0H7</accession>
<gene>
    <name evidence="1" type="ORF">GCM10010357_66530</name>
</gene>
<reference evidence="2" key="1">
    <citation type="journal article" date="2019" name="Int. J. Syst. Evol. Microbiol.">
        <title>The Global Catalogue of Microorganisms (GCM) 10K type strain sequencing project: providing services to taxonomists for standard genome sequencing and annotation.</title>
        <authorList>
            <consortium name="The Broad Institute Genomics Platform"/>
            <consortium name="The Broad Institute Genome Sequencing Center for Infectious Disease"/>
            <person name="Wu L."/>
            <person name="Ma J."/>
        </authorList>
    </citation>
    <scope>NUCLEOTIDE SEQUENCE [LARGE SCALE GENOMIC DNA]</scope>
    <source>
        <strain evidence="2">JCM 4788</strain>
    </source>
</reference>
<evidence type="ECO:0000313" key="2">
    <source>
        <dbReference type="Proteomes" id="UP001500879"/>
    </source>
</evidence>
<dbReference type="EMBL" id="BAAABX010000085">
    <property type="protein sequence ID" value="GAA0435775.1"/>
    <property type="molecule type" value="Genomic_DNA"/>
</dbReference>
<proteinExistence type="predicted"/>
<organism evidence="1 2">
    <name type="scientific">Streptomyces luteireticuli</name>
    <dbReference type="NCBI Taxonomy" id="173858"/>
    <lineage>
        <taxon>Bacteria</taxon>
        <taxon>Bacillati</taxon>
        <taxon>Actinomycetota</taxon>
        <taxon>Actinomycetes</taxon>
        <taxon>Kitasatosporales</taxon>
        <taxon>Streptomycetaceae</taxon>
        <taxon>Streptomyces</taxon>
    </lineage>
</organism>
<keyword evidence="2" id="KW-1185">Reference proteome</keyword>
<name>A0ABP3J0H7_9ACTN</name>